<organism evidence="2">
    <name type="scientific">Aceria tosichella</name>
    <name type="common">wheat curl mite</name>
    <dbReference type="NCBI Taxonomy" id="561515"/>
    <lineage>
        <taxon>Eukaryota</taxon>
        <taxon>Metazoa</taxon>
        <taxon>Ecdysozoa</taxon>
        <taxon>Arthropoda</taxon>
        <taxon>Chelicerata</taxon>
        <taxon>Arachnida</taxon>
        <taxon>Acari</taxon>
        <taxon>Acariformes</taxon>
        <taxon>Trombidiformes</taxon>
        <taxon>Prostigmata</taxon>
        <taxon>Eupodina</taxon>
        <taxon>Eriophyoidea</taxon>
        <taxon>Eriophyidae</taxon>
        <taxon>Eriophyinae</taxon>
        <taxon>Aceriini</taxon>
        <taxon>Aceria</taxon>
    </lineage>
</organism>
<protein>
    <submittedName>
        <fullName evidence="2">BTB/POZ domain-containing protein KCTD5</fullName>
    </submittedName>
</protein>
<name>A0A6G1S583_9ACAR</name>
<dbReference type="GO" id="GO:0043161">
    <property type="term" value="P:proteasome-mediated ubiquitin-dependent protein catabolic process"/>
    <property type="evidence" value="ECO:0007669"/>
    <property type="project" value="TreeGrafter"/>
</dbReference>
<sequence length="245" mass="27679">MEGAISAGGVSSGENTLATANKNFTVNSGAPSPDPTRLPCDKKWITLNIGGKYFTTTRVTLSKAPNSFLHKLSLKSLDPKELESDRDERGAFLIDRDPNYFQIVLNYLRHGKLIMTRGLIEEGVLEEAEFYNITDLIKITKQRIVERDYLKESNDSKKFVYRVLQCHESELTNLVSTLSDGWRFEQMITLTQEHQQYPPGREFLCVVSRECSGKSHTNGSHKQEPNDRALLIQQKASPGMAIVRD</sequence>
<dbReference type="InterPro" id="IPR003131">
    <property type="entry name" value="T1-type_BTB"/>
</dbReference>
<dbReference type="GO" id="GO:0031463">
    <property type="term" value="C:Cul3-RING ubiquitin ligase complex"/>
    <property type="evidence" value="ECO:0007669"/>
    <property type="project" value="TreeGrafter"/>
</dbReference>
<dbReference type="FunFam" id="3.30.710.10:FF:000005">
    <property type="entry name" value="Potassium channel tetramerization domain-containing 17"/>
    <property type="match status" value="1"/>
</dbReference>
<reference evidence="2" key="1">
    <citation type="submission" date="2018-10" db="EMBL/GenBank/DDBJ databases">
        <title>Transcriptome assembly of Aceria tosichella (Wheat curl mite) Type 2.</title>
        <authorList>
            <person name="Scully E.D."/>
            <person name="Geib S.M."/>
            <person name="Palmer N.A."/>
            <person name="Gupta A.K."/>
            <person name="Sarath G."/>
            <person name="Tatineni S."/>
        </authorList>
    </citation>
    <scope>NUCLEOTIDE SEQUENCE</scope>
    <source>
        <strain evidence="2">LincolnNE</strain>
    </source>
</reference>
<dbReference type="InterPro" id="IPR011333">
    <property type="entry name" value="SKP1/BTB/POZ_sf"/>
</dbReference>
<dbReference type="PANTHER" id="PTHR14958:SF29">
    <property type="entry name" value="INSOMNIAC, ISOFORM B"/>
    <property type="match status" value="1"/>
</dbReference>
<accession>A0A6G1S583</accession>
<dbReference type="SUPFAM" id="SSF54695">
    <property type="entry name" value="POZ domain"/>
    <property type="match status" value="1"/>
</dbReference>
<dbReference type="PROSITE" id="PS50097">
    <property type="entry name" value="BTB"/>
    <property type="match status" value="1"/>
</dbReference>
<dbReference type="GO" id="GO:0005737">
    <property type="term" value="C:cytoplasm"/>
    <property type="evidence" value="ECO:0007669"/>
    <property type="project" value="TreeGrafter"/>
</dbReference>
<dbReference type="Pfam" id="PF02214">
    <property type="entry name" value="BTB_2"/>
    <property type="match status" value="1"/>
</dbReference>
<dbReference type="PANTHER" id="PTHR14958">
    <property type="entry name" value="POTASSIUM CHANNEL TETRAMERISATION DOMAIN CONTAINING PROTEIN"/>
    <property type="match status" value="1"/>
</dbReference>
<dbReference type="EMBL" id="GGYP01000556">
    <property type="protein sequence ID" value="MDE45327.1"/>
    <property type="molecule type" value="Transcribed_RNA"/>
</dbReference>
<evidence type="ECO:0000313" key="2">
    <source>
        <dbReference type="EMBL" id="MDE45327.1"/>
    </source>
</evidence>
<dbReference type="GO" id="GO:0051260">
    <property type="term" value="P:protein homooligomerization"/>
    <property type="evidence" value="ECO:0007669"/>
    <property type="project" value="InterPro"/>
</dbReference>
<dbReference type="Gene3D" id="6.10.140.750">
    <property type="match status" value="1"/>
</dbReference>
<dbReference type="InterPro" id="IPR000210">
    <property type="entry name" value="BTB/POZ_dom"/>
</dbReference>
<gene>
    <name evidence="2" type="primary">KCTD5_1</name>
    <name evidence="2" type="ORF">g.9238</name>
</gene>
<dbReference type="Gene3D" id="3.30.710.10">
    <property type="entry name" value="Potassium Channel Kv1.1, Chain A"/>
    <property type="match status" value="1"/>
</dbReference>
<dbReference type="Gene3D" id="3.30.70.2000">
    <property type="match status" value="1"/>
</dbReference>
<dbReference type="AlphaFoldDB" id="A0A6G1S583"/>
<evidence type="ECO:0000259" key="1">
    <source>
        <dbReference type="PROSITE" id="PS50097"/>
    </source>
</evidence>
<dbReference type="SMART" id="SM00225">
    <property type="entry name" value="BTB"/>
    <property type="match status" value="1"/>
</dbReference>
<proteinExistence type="predicted"/>
<feature type="domain" description="BTB" evidence="1">
    <location>
        <begin position="45"/>
        <end position="117"/>
    </location>
</feature>
<dbReference type="GO" id="GO:0097602">
    <property type="term" value="F:cullin family protein binding"/>
    <property type="evidence" value="ECO:0007669"/>
    <property type="project" value="TreeGrafter"/>
</dbReference>